<organism evidence="1 2">
    <name type="scientific">Brevibacillus choshinensis</name>
    <dbReference type="NCBI Taxonomy" id="54911"/>
    <lineage>
        <taxon>Bacteria</taxon>
        <taxon>Bacillati</taxon>
        <taxon>Bacillota</taxon>
        <taxon>Bacilli</taxon>
        <taxon>Bacillales</taxon>
        <taxon>Paenibacillaceae</taxon>
        <taxon>Brevibacillus</taxon>
    </lineage>
</organism>
<dbReference type="SFLD" id="SFLDG01129">
    <property type="entry name" value="C1.5:_HAD__Beta-PGM__Phosphata"/>
    <property type="match status" value="1"/>
</dbReference>
<gene>
    <name evidence="1" type="ORF">AN963_08045</name>
</gene>
<dbReference type="NCBIfam" id="TIGR01549">
    <property type="entry name" value="HAD-SF-IA-v1"/>
    <property type="match status" value="1"/>
</dbReference>
<dbReference type="InterPro" id="IPR023198">
    <property type="entry name" value="PGP-like_dom2"/>
</dbReference>
<dbReference type="Gene3D" id="1.10.150.240">
    <property type="entry name" value="Putative phosphatase, domain 2"/>
    <property type="match status" value="1"/>
</dbReference>
<evidence type="ECO:0000313" key="2">
    <source>
        <dbReference type="Proteomes" id="UP000051063"/>
    </source>
</evidence>
<reference evidence="1 2" key="1">
    <citation type="submission" date="2015-09" db="EMBL/GenBank/DDBJ databases">
        <title>Genome sequencing project for genomic taxonomy and phylogenomics of Bacillus-like bacteria.</title>
        <authorList>
            <person name="Liu B."/>
            <person name="Wang J."/>
            <person name="Zhu Y."/>
            <person name="Liu G."/>
            <person name="Chen Q."/>
            <person name="Chen Z."/>
            <person name="Lan J."/>
            <person name="Che J."/>
            <person name="Ge C."/>
            <person name="Shi H."/>
            <person name="Pan Z."/>
            <person name="Liu X."/>
        </authorList>
    </citation>
    <scope>NUCLEOTIDE SEQUENCE [LARGE SCALE GENOMIC DNA]</scope>
    <source>
        <strain evidence="1 2">DSM 8552</strain>
    </source>
</reference>
<dbReference type="SUPFAM" id="SSF56784">
    <property type="entry name" value="HAD-like"/>
    <property type="match status" value="1"/>
</dbReference>
<dbReference type="SFLD" id="SFLDS00003">
    <property type="entry name" value="Haloacid_Dehalogenase"/>
    <property type="match status" value="1"/>
</dbReference>
<sequence length="263" mass="28803">MNQNQIKGILFDKDGTLIDFHVFFVQVANDLVDNLVEDFHLPNDHLLKEELLEAIGLRGNQVDPQGILSSGTSRDISVAFFEWLQKKIEVSFSLEQLNTWIHQKLFVLTKTNGAHIKPTTDLSALFAELRRLRIKVGVATADDLESTLFCLEKLGIREFVDFIGTSDYYAKKPDPHMLHAFCETCNLHSSEVAVAGDTVVDMLLAKNGKAGLAIGVLSGVSTSEKLESFADILLPSVGDIIGKGGALVWESTETSGKNEGACP</sequence>
<proteinExistence type="predicted"/>
<name>A0ABR5NE23_BRECH</name>
<accession>A0ABR5NE23</accession>
<dbReference type="EMBL" id="LJJB01000007">
    <property type="protein sequence ID" value="KQL49664.1"/>
    <property type="molecule type" value="Genomic_DNA"/>
</dbReference>
<dbReference type="Pfam" id="PF00702">
    <property type="entry name" value="Hydrolase"/>
    <property type="match status" value="1"/>
</dbReference>
<keyword evidence="2" id="KW-1185">Reference proteome</keyword>
<dbReference type="PANTHER" id="PTHR43434">
    <property type="entry name" value="PHOSPHOGLYCOLATE PHOSPHATASE"/>
    <property type="match status" value="1"/>
</dbReference>
<evidence type="ECO:0008006" key="3">
    <source>
        <dbReference type="Google" id="ProtNLM"/>
    </source>
</evidence>
<evidence type="ECO:0000313" key="1">
    <source>
        <dbReference type="EMBL" id="KQL49664.1"/>
    </source>
</evidence>
<dbReference type="PANTHER" id="PTHR43434:SF1">
    <property type="entry name" value="PHOSPHOGLYCOLATE PHOSPHATASE"/>
    <property type="match status" value="1"/>
</dbReference>
<dbReference type="InterPro" id="IPR050155">
    <property type="entry name" value="HAD-like_hydrolase_sf"/>
</dbReference>
<protein>
    <recommendedName>
        <fullName evidence="3">Haloacid dehalogenase</fullName>
    </recommendedName>
</protein>
<dbReference type="InterPro" id="IPR006439">
    <property type="entry name" value="HAD-SF_hydro_IA"/>
</dbReference>
<dbReference type="InterPro" id="IPR036412">
    <property type="entry name" value="HAD-like_sf"/>
</dbReference>
<dbReference type="Gene3D" id="3.40.50.1000">
    <property type="entry name" value="HAD superfamily/HAD-like"/>
    <property type="match status" value="1"/>
</dbReference>
<dbReference type="Proteomes" id="UP000051063">
    <property type="component" value="Unassembled WGS sequence"/>
</dbReference>
<dbReference type="CDD" id="cd01427">
    <property type="entry name" value="HAD_like"/>
    <property type="match status" value="1"/>
</dbReference>
<comment type="caution">
    <text evidence="1">The sequence shown here is derived from an EMBL/GenBank/DDBJ whole genome shotgun (WGS) entry which is preliminary data.</text>
</comment>
<dbReference type="InterPro" id="IPR023214">
    <property type="entry name" value="HAD_sf"/>
</dbReference>
<dbReference type="RefSeq" id="WP_055743976.1">
    <property type="nucleotide sequence ID" value="NZ_LJJB01000007.1"/>
</dbReference>